<accession>A0AAP2GLP5</accession>
<proteinExistence type="predicted"/>
<evidence type="ECO:0000313" key="4">
    <source>
        <dbReference type="EMBL" id="MBT1690755.1"/>
    </source>
</evidence>
<dbReference type="InterPro" id="IPR001789">
    <property type="entry name" value="Sig_transdc_resp-reg_receiver"/>
</dbReference>
<evidence type="ECO:0000259" key="3">
    <source>
        <dbReference type="PROSITE" id="PS50930"/>
    </source>
</evidence>
<dbReference type="Pfam" id="PF04397">
    <property type="entry name" value="LytTR"/>
    <property type="match status" value="1"/>
</dbReference>
<dbReference type="Gene3D" id="2.40.50.1020">
    <property type="entry name" value="LytTr DNA-binding domain"/>
    <property type="match status" value="1"/>
</dbReference>
<organism evidence="4 5">
    <name type="scientific">Dawidia soli</name>
    <dbReference type="NCBI Taxonomy" id="2782352"/>
    <lineage>
        <taxon>Bacteria</taxon>
        <taxon>Pseudomonadati</taxon>
        <taxon>Bacteroidota</taxon>
        <taxon>Cytophagia</taxon>
        <taxon>Cytophagales</taxon>
        <taxon>Chryseotaleaceae</taxon>
        <taxon>Dawidia</taxon>
    </lineage>
</organism>
<evidence type="ECO:0000256" key="1">
    <source>
        <dbReference type="PROSITE-ProRule" id="PRU00169"/>
    </source>
</evidence>
<dbReference type="PANTHER" id="PTHR37299:SF1">
    <property type="entry name" value="STAGE 0 SPORULATION PROTEIN A HOMOLOG"/>
    <property type="match status" value="1"/>
</dbReference>
<dbReference type="PROSITE" id="PS50930">
    <property type="entry name" value="HTH_LYTTR"/>
    <property type="match status" value="1"/>
</dbReference>
<name>A0AAP2GLP5_9BACT</name>
<protein>
    <submittedName>
        <fullName evidence="4">LytTR family DNA-binding domain-containing protein</fullName>
    </submittedName>
</protein>
<dbReference type="SMART" id="SM00850">
    <property type="entry name" value="LytTR"/>
    <property type="match status" value="1"/>
</dbReference>
<sequence length="248" mass="28473">MYKAVIIEDEHRLREALSILLEMVAGDAVVVVGYAEHVDDAVRLVNRLKPDLVFMDIILKDGTGFDVLQRLDYRGFRLIFTTAYEEYAIRAFKFSAIDYLLKPIDPEELRLAIGRIKDLQEKVVGEQQLQELQDNLQKAPERLVLPTLEAMHVVKVDEIVRCETSGSYTTFLLADGRKIIVSKPLKNYEDMLLPPLFFRVHQSHLINVHYIQSYSKEGLILMKDKTSIPLSRTKKEAFFKLMTEDGGS</sequence>
<dbReference type="InterPro" id="IPR007492">
    <property type="entry name" value="LytTR_DNA-bd_dom"/>
</dbReference>
<dbReference type="GO" id="GO:0003677">
    <property type="term" value="F:DNA binding"/>
    <property type="evidence" value="ECO:0007669"/>
    <property type="project" value="UniProtKB-KW"/>
</dbReference>
<dbReference type="PROSITE" id="PS50110">
    <property type="entry name" value="RESPONSE_REGULATORY"/>
    <property type="match status" value="1"/>
</dbReference>
<comment type="caution">
    <text evidence="4">The sequence shown here is derived from an EMBL/GenBank/DDBJ whole genome shotgun (WGS) entry which is preliminary data.</text>
</comment>
<dbReference type="AlphaFoldDB" id="A0AAP2GLP5"/>
<dbReference type="RefSeq" id="WP_254094514.1">
    <property type="nucleotide sequence ID" value="NZ_JAHESC010000085.1"/>
</dbReference>
<keyword evidence="4" id="KW-0238">DNA-binding</keyword>
<keyword evidence="1" id="KW-0597">Phosphoprotein</keyword>
<feature type="modified residue" description="4-aspartylphosphate" evidence="1">
    <location>
        <position position="56"/>
    </location>
</feature>
<evidence type="ECO:0000259" key="2">
    <source>
        <dbReference type="PROSITE" id="PS50110"/>
    </source>
</evidence>
<dbReference type="Pfam" id="PF00072">
    <property type="entry name" value="Response_reg"/>
    <property type="match status" value="1"/>
</dbReference>
<feature type="domain" description="Response regulatory" evidence="2">
    <location>
        <begin position="3"/>
        <end position="117"/>
    </location>
</feature>
<dbReference type="GO" id="GO:0000156">
    <property type="term" value="F:phosphorelay response regulator activity"/>
    <property type="evidence" value="ECO:0007669"/>
    <property type="project" value="InterPro"/>
</dbReference>
<dbReference type="PANTHER" id="PTHR37299">
    <property type="entry name" value="TRANSCRIPTIONAL REGULATOR-RELATED"/>
    <property type="match status" value="1"/>
</dbReference>
<dbReference type="Gene3D" id="3.40.50.2300">
    <property type="match status" value="1"/>
</dbReference>
<gene>
    <name evidence="4" type="ORF">KK078_29595</name>
</gene>
<feature type="domain" description="HTH LytTR-type" evidence="3">
    <location>
        <begin position="143"/>
        <end position="244"/>
    </location>
</feature>
<reference evidence="4 5" key="1">
    <citation type="submission" date="2021-05" db="EMBL/GenBank/DDBJ databases">
        <title>A Polyphasic approach of four new species of the genus Ohtaekwangia: Ohtaekwangia histidinii sp. nov., Ohtaekwangia cretensis sp. nov., Ohtaekwangia indiensis sp. nov., Ohtaekwangia reichenbachii sp. nov. from diverse environment.</title>
        <authorList>
            <person name="Octaviana S."/>
        </authorList>
    </citation>
    <scope>NUCLEOTIDE SEQUENCE [LARGE SCALE GENOMIC DNA]</scope>
    <source>
        <strain evidence="4 5">PWU37</strain>
    </source>
</reference>
<evidence type="ECO:0000313" key="5">
    <source>
        <dbReference type="Proteomes" id="UP001319180"/>
    </source>
</evidence>
<dbReference type="SMART" id="SM00448">
    <property type="entry name" value="REC"/>
    <property type="match status" value="1"/>
</dbReference>
<keyword evidence="5" id="KW-1185">Reference proteome</keyword>
<dbReference type="Proteomes" id="UP001319180">
    <property type="component" value="Unassembled WGS sequence"/>
</dbReference>
<dbReference type="InterPro" id="IPR046947">
    <property type="entry name" value="LytR-like"/>
</dbReference>
<dbReference type="InterPro" id="IPR011006">
    <property type="entry name" value="CheY-like_superfamily"/>
</dbReference>
<dbReference type="EMBL" id="JAHESC010000085">
    <property type="protein sequence ID" value="MBT1690755.1"/>
    <property type="molecule type" value="Genomic_DNA"/>
</dbReference>
<dbReference type="SUPFAM" id="SSF52172">
    <property type="entry name" value="CheY-like"/>
    <property type="match status" value="1"/>
</dbReference>